<dbReference type="GO" id="GO:0006355">
    <property type="term" value="P:regulation of DNA-templated transcription"/>
    <property type="evidence" value="ECO:0007669"/>
    <property type="project" value="InterPro"/>
</dbReference>
<evidence type="ECO:0000313" key="2">
    <source>
        <dbReference type="Proteomes" id="UP000005951"/>
    </source>
</evidence>
<dbReference type="RefSeq" id="WP_005255333.1">
    <property type="nucleotide sequence ID" value="NZ_AJYC02000029.1"/>
</dbReference>
<name>K8XPQ9_RHOOP</name>
<dbReference type="Proteomes" id="UP000005951">
    <property type="component" value="Unassembled WGS sequence"/>
</dbReference>
<dbReference type="GO" id="GO:0003677">
    <property type="term" value="F:DNA binding"/>
    <property type="evidence" value="ECO:0007669"/>
    <property type="project" value="InterPro"/>
</dbReference>
<reference evidence="1 2" key="1">
    <citation type="journal article" date="2013" name="Genome Announc.">
        <title>Draft Genome Sequence of Rhodococcus opacus Strain M213 Shows a Diverse Catabolic Potential.</title>
        <authorList>
            <person name="Pathak A."/>
            <person name="Green S.J."/>
            <person name="Ogram A."/>
            <person name="Chauhan A."/>
        </authorList>
    </citation>
    <scope>NUCLEOTIDE SEQUENCE [LARGE SCALE GENOMIC DNA]</scope>
    <source>
        <strain evidence="1 2">M213</strain>
    </source>
</reference>
<protein>
    <submittedName>
        <fullName evidence="1">Uncharacterized protein</fullName>
    </submittedName>
</protein>
<accession>K8XPQ9</accession>
<proteinExistence type="predicted"/>
<evidence type="ECO:0000313" key="1">
    <source>
        <dbReference type="EMBL" id="EKT82821.1"/>
    </source>
</evidence>
<comment type="caution">
    <text evidence="1">The sequence shown here is derived from an EMBL/GenBank/DDBJ whole genome shotgun (WGS) entry which is preliminary data.</text>
</comment>
<dbReference type="InterPro" id="IPR016032">
    <property type="entry name" value="Sig_transdc_resp-reg_C-effctor"/>
</dbReference>
<dbReference type="SUPFAM" id="SSF46894">
    <property type="entry name" value="C-terminal effector domain of the bipartite response regulators"/>
    <property type="match status" value="1"/>
</dbReference>
<gene>
    <name evidence="1" type="ORF">WSS_A10207</name>
</gene>
<organism evidence="1 2">
    <name type="scientific">Rhodococcus opacus M213</name>
    <dbReference type="NCBI Taxonomy" id="1129896"/>
    <lineage>
        <taxon>Bacteria</taxon>
        <taxon>Bacillati</taxon>
        <taxon>Actinomycetota</taxon>
        <taxon>Actinomycetes</taxon>
        <taxon>Mycobacteriales</taxon>
        <taxon>Nocardiaceae</taxon>
        <taxon>Rhodococcus</taxon>
    </lineage>
</organism>
<dbReference type="AlphaFoldDB" id="K8XPQ9"/>
<dbReference type="EMBL" id="AJYC02000029">
    <property type="protein sequence ID" value="EKT82821.1"/>
    <property type="molecule type" value="Genomic_DNA"/>
</dbReference>
<sequence>MEHHAGTATLRGGYAEYESAGVRHVETPRIADRPSLSVETVKSYMCNLVGKWEVRSR</sequence>